<dbReference type="InterPro" id="IPR024476">
    <property type="entry name" value="DUF3861"/>
</dbReference>
<dbReference type="InterPro" id="IPR038194">
    <property type="entry name" value="DUF3861_sf"/>
</dbReference>
<evidence type="ECO:0000313" key="2">
    <source>
        <dbReference type="Proteomes" id="UP000235387"/>
    </source>
</evidence>
<proteinExistence type="predicted"/>
<dbReference type="EMBL" id="MDAL01000050">
    <property type="protein sequence ID" value="PMN88628.1"/>
    <property type="molecule type" value="Genomic_DNA"/>
</dbReference>
<dbReference type="Gene3D" id="3.10.20.850">
    <property type="entry name" value="Protein of unknown function DUF3861"/>
    <property type="match status" value="1"/>
</dbReference>
<sequence>MTSTRKNKRYRITIEALDSDREGGQTMEFEHTDREDMFNVVEKLKEGSGLDASVATKMGVALRLIGPTMMEHHKHPLFADFMPHFKAFMLNLKSTVKGNQ</sequence>
<gene>
    <name evidence="1" type="ORF">BCT23_23935</name>
</gene>
<comment type="caution">
    <text evidence="1">The sequence shown here is derived from an EMBL/GenBank/DDBJ whole genome shotgun (WGS) entry which is preliminary data.</text>
</comment>
<dbReference type="AlphaFoldDB" id="A0A2N7L540"/>
<dbReference type="RefSeq" id="WP_102319387.1">
    <property type="nucleotide sequence ID" value="NZ_JBFRLP010000018.1"/>
</dbReference>
<dbReference type="Pfam" id="PF12977">
    <property type="entry name" value="DUF3861"/>
    <property type="match status" value="1"/>
</dbReference>
<evidence type="ECO:0000313" key="1">
    <source>
        <dbReference type="EMBL" id="PMN88628.1"/>
    </source>
</evidence>
<organism evidence="1 2">
    <name type="scientific">Enterovibrio norvegicus</name>
    <dbReference type="NCBI Taxonomy" id="188144"/>
    <lineage>
        <taxon>Bacteria</taxon>
        <taxon>Pseudomonadati</taxon>
        <taxon>Pseudomonadota</taxon>
        <taxon>Gammaproteobacteria</taxon>
        <taxon>Vibrionales</taxon>
        <taxon>Vibrionaceae</taxon>
        <taxon>Enterovibrio</taxon>
    </lineage>
</organism>
<evidence type="ECO:0008006" key="3">
    <source>
        <dbReference type="Google" id="ProtNLM"/>
    </source>
</evidence>
<name>A0A2N7L540_9GAMM</name>
<protein>
    <recommendedName>
        <fullName evidence="3">DUF3861 domain-containing protein</fullName>
    </recommendedName>
</protein>
<reference evidence="2" key="1">
    <citation type="submission" date="2016-07" db="EMBL/GenBank/DDBJ databases">
        <title>Nontailed viruses are major unrecognized killers of bacteria in the ocean.</title>
        <authorList>
            <person name="Kauffman K."/>
            <person name="Hussain F."/>
            <person name="Yang J."/>
            <person name="Arevalo P."/>
            <person name="Brown J."/>
            <person name="Cutler M."/>
            <person name="Kelly L."/>
            <person name="Polz M.F."/>
        </authorList>
    </citation>
    <scope>NUCLEOTIDE SEQUENCE [LARGE SCALE GENOMIC DNA]</scope>
    <source>
        <strain evidence="2">10N.261.45.A10</strain>
    </source>
</reference>
<accession>A0A2N7L540</accession>
<dbReference type="Proteomes" id="UP000235387">
    <property type="component" value="Unassembled WGS sequence"/>
</dbReference>